<dbReference type="PANTHER" id="PTHR38009:SF1">
    <property type="entry name" value="CONSERVED HYPOTHETICAL PHAGE TAIL PROTEIN"/>
    <property type="match status" value="1"/>
</dbReference>
<evidence type="ECO:0000313" key="2">
    <source>
        <dbReference type="Proteomes" id="UP001291653"/>
    </source>
</evidence>
<gene>
    <name evidence="1" type="ORF">SYYSPA8_13295</name>
</gene>
<reference evidence="1 2" key="1">
    <citation type="submission" date="2022-10" db="EMBL/GenBank/DDBJ databases">
        <title>Draft genome sequence of Streptomyces sp. YSPA8.</title>
        <authorList>
            <person name="Moriuchi R."/>
            <person name="Dohra H."/>
            <person name="Yamamura H."/>
            <person name="Kodani S."/>
        </authorList>
    </citation>
    <scope>NUCLEOTIDE SEQUENCE [LARGE SCALE GENOMIC DNA]</scope>
    <source>
        <strain evidence="1 2">YSPA8</strain>
    </source>
</reference>
<dbReference type="Pfam" id="PF06841">
    <property type="entry name" value="Phage_T4_gp19"/>
    <property type="match status" value="1"/>
</dbReference>
<dbReference type="RefSeq" id="WP_323447319.1">
    <property type="nucleotide sequence ID" value="NZ_BSBI01000004.1"/>
</dbReference>
<sequence length="146" mass="15960">MNYGEIITAHSFSVSLGAFQVETVQEISGLVVEQEVVEARHVTATGQLVVKKQPGIRRTGEVTITRGLDTSSAFSDWINRSLVQADYDGARQNVSIVIRDVHRNPVRSLHLSNAWASRWEGPALQAGSSAVATERVTLAFDDINVE</sequence>
<dbReference type="InterPro" id="IPR010667">
    <property type="entry name" value="Phage_T4_Gp19"/>
</dbReference>
<dbReference type="InterPro" id="IPR011747">
    <property type="entry name" value="CHP02241"/>
</dbReference>
<accession>A0ABQ5NY41</accession>
<evidence type="ECO:0000313" key="1">
    <source>
        <dbReference type="EMBL" id="GLF95278.1"/>
    </source>
</evidence>
<keyword evidence="2" id="KW-1185">Reference proteome</keyword>
<dbReference type="EMBL" id="BSBI01000004">
    <property type="protein sequence ID" value="GLF95278.1"/>
    <property type="molecule type" value="Genomic_DNA"/>
</dbReference>
<dbReference type="Proteomes" id="UP001291653">
    <property type="component" value="Unassembled WGS sequence"/>
</dbReference>
<proteinExistence type="predicted"/>
<organism evidence="1 2">
    <name type="scientific">Streptomyces yaizuensis</name>
    <dbReference type="NCBI Taxonomy" id="2989713"/>
    <lineage>
        <taxon>Bacteria</taxon>
        <taxon>Bacillati</taxon>
        <taxon>Actinomycetota</taxon>
        <taxon>Actinomycetes</taxon>
        <taxon>Kitasatosporales</taxon>
        <taxon>Streptomycetaceae</taxon>
        <taxon>Streptomyces</taxon>
    </lineage>
</organism>
<dbReference type="PANTHER" id="PTHR38009">
    <property type="entry name" value="CONSERVED HYPOTHETICAL PHAGE TAIL PROTEIN"/>
    <property type="match status" value="1"/>
</dbReference>
<name>A0ABQ5NY41_9ACTN</name>
<protein>
    <submittedName>
        <fullName evidence="1">Phage tail protein</fullName>
    </submittedName>
</protein>
<comment type="caution">
    <text evidence="1">The sequence shown here is derived from an EMBL/GenBank/DDBJ whole genome shotgun (WGS) entry which is preliminary data.</text>
</comment>
<dbReference type="NCBIfam" id="TIGR02241">
    <property type="entry name" value="conserved hypothetical phage tail region protein"/>
    <property type="match status" value="1"/>
</dbReference>